<gene>
    <name evidence="1" type="ORF">P154DRAFT_258973</name>
</gene>
<name>A0A6A5X013_9PLEO</name>
<protein>
    <submittedName>
        <fullName evidence="1">Uncharacterized protein</fullName>
    </submittedName>
</protein>
<evidence type="ECO:0000313" key="1">
    <source>
        <dbReference type="EMBL" id="KAF2006419.1"/>
    </source>
</evidence>
<accession>A0A6A5X013</accession>
<dbReference type="AlphaFoldDB" id="A0A6A5X013"/>
<sequence>MAGDPMGLLCSHLGPTPPCGCVPGGCRLPPCPTSHLNPFIPSRQPRPATCSEAFCALLRKLHRAARPRAEDGCRLLGHPLGGPSSPHRAGALRHPCLPSDFAQRRLRHVRQPRQTSREACSAEMEQTSAEQLGWLLSTVMHLREMHPESSSQRAC</sequence>
<keyword evidence="2" id="KW-1185">Reference proteome</keyword>
<dbReference type="EMBL" id="ML977560">
    <property type="protein sequence ID" value="KAF2006419.1"/>
    <property type="molecule type" value="Genomic_DNA"/>
</dbReference>
<proteinExistence type="predicted"/>
<organism evidence="1 2">
    <name type="scientific">Amniculicola lignicola CBS 123094</name>
    <dbReference type="NCBI Taxonomy" id="1392246"/>
    <lineage>
        <taxon>Eukaryota</taxon>
        <taxon>Fungi</taxon>
        <taxon>Dikarya</taxon>
        <taxon>Ascomycota</taxon>
        <taxon>Pezizomycotina</taxon>
        <taxon>Dothideomycetes</taxon>
        <taxon>Pleosporomycetidae</taxon>
        <taxon>Pleosporales</taxon>
        <taxon>Amniculicolaceae</taxon>
        <taxon>Amniculicola</taxon>
    </lineage>
</organism>
<dbReference type="Proteomes" id="UP000799779">
    <property type="component" value="Unassembled WGS sequence"/>
</dbReference>
<reference evidence="1" key="1">
    <citation type="journal article" date="2020" name="Stud. Mycol.">
        <title>101 Dothideomycetes genomes: a test case for predicting lifestyles and emergence of pathogens.</title>
        <authorList>
            <person name="Haridas S."/>
            <person name="Albert R."/>
            <person name="Binder M."/>
            <person name="Bloem J."/>
            <person name="Labutti K."/>
            <person name="Salamov A."/>
            <person name="Andreopoulos B."/>
            <person name="Baker S."/>
            <person name="Barry K."/>
            <person name="Bills G."/>
            <person name="Bluhm B."/>
            <person name="Cannon C."/>
            <person name="Castanera R."/>
            <person name="Culley D."/>
            <person name="Daum C."/>
            <person name="Ezra D."/>
            <person name="Gonzalez J."/>
            <person name="Henrissat B."/>
            <person name="Kuo A."/>
            <person name="Liang C."/>
            <person name="Lipzen A."/>
            <person name="Lutzoni F."/>
            <person name="Magnuson J."/>
            <person name="Mondo S."/>
            <person name="Nolan M."/>
            <person name="Ohm R."/>
            <person name="Pangilinan J."/>
            <person name="Park H.-J."/>
            <person name="Ramirez L."/>
            <person name="Alfaro M."/>
            <person name="Sun H."/>
            <person name="Tritt A."/>
            <person name="Yoshinaga Y."/>
            <person name="Zwiers L.-H."/>
            <person name="Turgeon B."/>
            <person name="Goodwin S."/>
            <person name="Spatafora J."/>
            <person name="Crous P."/>
            <person name="Grigoriev I."/>
        </authorList>
    </citation>
    <scope>NUCLEOTIDE SEQUENCE</scope>
    <source>
        <strain evidence="1">CBS 123094</strain>
    </source>
</reference>
<evidence type="ECO:0000313" key="2">
    <source>
        <dbReference type="Proteomes" id="UP000799779"/>
    </source>
</evidence>